<dbReference type="KEGG" id="pman:OU5_4936"/>
<dbReference type="AlphaFoldDB" id="A0A024EHF1"/>
<dbReference type="InterPro" id="IPR016181">
    <property type="entry name" value="Acyl_CoA_acyltransferase"/>
</dbReference>
<dbReference type="CDD" id="cd04301">
    <property type="entry name" value="NAT_SF"/>
    <property type="match status" value="1"/>
</dbReference>
<name>A0A024EHF1_9PSED</name>
<dbReference type="EMBL" id="CP005960">
    <property type="protein sequence ID" value="AHZ72015.1"/>
    <property type="molecule type" value="Genomic_DNA"/>
</dbReference>
<keyword evidence="2" id="KW-0808">Transferase</keyword>
<dbReference type="InterPro" id="IPR000182">
    <property type="entry name" value="GNAT_dom"/>
</dbReference>
<dbReference type="OrthoDB" id="8780005at2"/>
<sequence length="159" mass="17890">MPDTQYTLLAEPLWPLMNKFYRAHQSSMKAVRDAQLWVARREEIIGALCLRPVSGGHWLTGLFVDPACREQGIAAALIAEAVRGLDQPVWLFCHPDLRGFYERRGFSFDPPMPYAMTERLSRYARSKPMIAMGLEPSVSSTCRSEPAREGGVSFDIIGE</sequence>
<dbReference type="SUPFAM" id="SSF55729">
    <property type="entry name" value="Acyl-CoA N-acyltransferases (Nat)"/>
    <property type="match status" value="1"/>
</dbReference>
<dbReference type="Proteomes" id="UP000026913">
    <property type="component" value="Chromosome"/>
</dbReference>
<proteinExistence type="predicted"/>
<evidence type="ECO:0000313" key="3">
    <source>
        <dbReference type="Proteomes" id="UP000026913"/>
    </source>
</evidence>
<dbReference type="PROSITE" id="PS51186">
    <property type="entry name" value="GNAT"/>
    <property type="match status" value="1"/>
</dbReference>
<evidence type="ECO:0000313" key="2">
    <source>
        <dbReference type="EMBL" id="AHZ72015.1"/>
    </source>
</evidence>
<dbReference type="RefSeq" id="WP_010457343.1">
    <property type="nucleotide sequence ID" value="NZ_CP005960.1"/>
</dbReference>
<accession>A0A024EHF1</accession>
<feature type="domain" description="N-acetyltransferase" evidence="1">
    <location>
        <begin position="1"/>
        <end position="130"/>
    </location>
</feature>
<protein>
    <submittedName>
        <fullName evidence="2">GCN5-related N-acetyltransferase</fullName>
    </submittedName>
</protein>
<dbReference type="Pfam" id="PF13508">
    <property type="entry name" value="Acetyltransf_7"/>
    <property type="match status" value="1"/>
</dbReference>
<gene>
    <name evidence="2" type="ORF">OU5_4936</name>
</gene>
<reference evidence="2 3" key="1">
    <citation type="journal article" date="2012" name="J. Bacteriol.">
        <title>Genome sequence of cold-adapted Pseudomonas mandelii strain JR-1.</title>
        <authorList>
            <person name="Jang S.H."/>
            <person name="Kim J."/>
            <person name="Kim J."/>
            <person name="Hong S."/>
            <person name="Lee C."/>
        </authorList>
    </citation>
    <scope>NUCLEOTIDE SEQUENCE [LARGE SCALE GENOMIC DNA]</scope>
    <source>
        <strain evidence="2 3">JR-1</strain>
    </source>
</reference>
<dbReference type="HOGENOM" id="CLU_120018_0_0_6"/>
<dbReference type="GO" id="GO:0016747">
    <property type="term" value="F:acyltransferase activity, transferring groups other than amino-acyl groups"/>
    <property type="evidence" value="ECO:0007669"/>
    <property type="project" value="InterPro"/>
</dbReference>
<organism evidence="2 3">
    <name type="scientific">Pseudomonas mandelii JR-1</name>
    <dbReference type="NCBI Taxonomy" id="1147786"/>
    <lineage>
        <taxon>Bacteria</taxon>
        <taxon>Pseudomonadati</taxon>
        <taxon>Pseudomonadota</taxon>
        <taxon>Gammaproteobacteria</taxon>
        <taxon>Pseudomonadales</taxon>
        <taxon>Pseudomonadaceae</taxon>
        <taxon>Pseudomonas</taxon>
    </lineage>
</organism>
<evidence type="ECO:0000259" key="1">
    <source>
        <dbReference type="PROSITE" id="PS51186"/>
    </source>
</evidence>
<dbReference type="Gene3D" id="3.40.630.30">
    <property type="match status" value="1"/>
</dbReference>